<dbReference type="Gene3D" id="3.30.450.330">
    <property type="match status" value="1"/>
</dbReference>
<evidence type="ECO:0000259" key="5">
    <source>
        <dbReference type="Pfam" id="PF03717"/>
    </source>
</evidence>
<comment type="caution">
    <text evidence="6">The sequence shown here is derived from an EMBL/GenBank/DDBJ whole genome shotgun (WGS) entry which is preliminary data.</text>
</comment>
<name>A0ABQ2DQE7_9MICC</name>
<dbReference type="InterPro" id="IPR036138">
    <property type="entry name" value="PBP_dimer_sf"/>
</dbReference>
<accession>A0ABQ2DQE7</accession>
<dbReference type="SUPFAM" id="SSF56519">
    <property type="entry name" value="Penicillin binding protein dimerisation domain"/>
    <property type="match status" value="1"/>
</dbReference>
<protein>
    <submittedName>
        <fullName evidence="6">Cell division protein FtsI</fullName>
    </submittedName>
</protein>
<dbReference type="InterPro" id="IPR012338">
    <property type="entry name" value="Beta-lactam/transpept-like"/>
</dbReference>
<dbReference type="EMBL" id="BMKX01000005">
    <property type="protein sequence ID" value="GGJ62552.1"/>
    <property type="molecule type" value="Genomic_DNA"/>
</dbReference>
<evidence type="ECO:0000313" key="6">
    <source>
        <dbReference type="EMBL" id="GGJ62552.1"/>
    </source>
</evidence>
<dbReference type="PANTHER" id="PTHR30627:SF1">
    <property type="entry name" value="PEPTIDOGLYCAN D,D-TRANSPEPTIDASE FTSI"/>
    <property type="match status" value="1"/>
</dbReference>
<comment type="subcellular location">
    <subcellularLocation>
        <location evidence="1">Membrane</location>
    </subcellularLocation>
</comment>
<dbReference type="Pfam" id="PF03717">
    <property type="entry name" value="PBP_dimer"/>
    <property type="match status" value="1"/>
</dbReference>
<evidence type="ECO:0000256" key="1">
    <source>
        <dbReference type="ARBA" id="ARBA00004370"/>
    </source>
</evidence>
<dbReference type="Gene3D" id="3.90.1310.10">
    <property type="entry name" value="Penicillin-binding protein 2a (Domain 2)"/>
    <property type="match status" value="1"/>
</dbReference>
<sequence>MRGLSITVSSTALDTAKKRMRFLLILSLAALLAIAGRLFWVQGINASTVADAAQADRQREEVIAPTRGSIVDRNGTLLAVSVDRYDLVIDQRDQRDQFRRAKRDGTNGSEFIGWDQAVKELAQILDQDPAELATSVQPQDGAKPKGYVVLAKGVTPEVKNEVMEVGIPRLSPLLRSERQYPQGVIAGPLLGFVRNSEDQTSVVGAEGLELSQEKHLKGTEGSRKIEVSADGVRIPVTEVEETPAVNGQDVMLTIDSDVNYVAQREAEKKQKQFNAQWVSVVVQEVKTGKILAIGDSAQLDPNDPGATDPEFRRSVSITRAFEPGSTGKAAIFAAAIDQGAVTPKTELRVPNKYTVTKETINDSLPHDTFDMTAAGVFARSYNTGTVMVGNKLTKKQRYDYMRKFGLGSPIYLGLNGASAGQLAKPENWDRRQQYTTMFGQGYSQTVLHTASIFQTLANGGERIAPSLIEGYKNDDGSVTEPDPSKTSRVVKKETAKEMLKIMEGVVESGTGTKMKIPGYRVGGKTGTGQAASDKGYDGYSYSFAGVAPLDDPQYVVVATMYRPQGSWKNFSVADTFTEVMSHVLNTYNVPPSSTKSEAYDVFVGKEQKKPW</sequence>
<keyword evidence="6" id="KW-0131">Cell cycle</keyword>
<feature type="domain" description="Penicillin-binding protein transpeptidase" evidence="4">
    <location>
        <begin position="279"/>
        <end position="580"/>
    </location>
</feature>
<dbReference type="Pfam" id="PF00905">
    <property type="entry name" value="Transpeptidase"/>
    <property type="match status" value="1"/>
</dbReference>
<dbReference type="InterPro" id="IPR005311">
    <property type="entry name" value="PBP_dimer"/>
</dbReference>
<keyword evidence="7" id="KW-1185">Reference proteome</keyword>
<dbReference type="SUPFAM" id="SSF56601">
    <property type="entry name" value="beta-lactamase/transpeptidase-like"/>
    <property type="match status" value="1"/>
</dbReference>
<dbReference type="PANTHER" id="PTHR30627">
    <property type="entry name" value="PEPTIDOGLYCAN D,D-TRANSPEPTIDASE"/>
    <property type="match status" value="1"/>
</dbReference>
<dbReference type="InterPro" id="IPR050515">
    <property type="entry name" value="Beta-lactam/transpept"/>
</dbReference>
<dbReference type="Proteomes" id="UP000606115">
    <property type="component" value="Unassembled WGS sequence"/>
</dbReference>
<evidence type="ECO:0000313" key="7">
    <source>
        <dbReference type="Proteomes" id="UP000606115"/>
    </source>
</evidence>
<dbReference type="GO" id="GO:0051301">
    <property type="term" value="P:cell division"/>
    <property type="evidence" value="ECO:0007669"/>
    <property type="project" value="UniProtKB-KW"/>
</dbReference>
<keyword evidence="6" id="KW-0132">Cell division</keyword>
<evidence type="ECO:0000259" key="4">
    <source>
        <dbReference type="Pfam" id="PF00905"/>
    </source>
</evidence>
<organism evidence="6 7">
    <name type="scientific">Glutamicibacter ardleyensis</name>
    <dbReference type="NCBI Taxonomy" id="225894"/>
    <lineage>
        <taxon>Bacteria</taxon>
        <taxon>Bacillati</taxon>
        <taxon>Actinomycetota</taxon>
        <taxon>Actinomycetes</taxon>
        <taxon>Micrococcales</taxon>
        <taxon>Micrococcaceae</taxon>
        <taxon>Glutamicibacter</taxon>
    </lineage>
</organism>
<dbReference type="InterPro" id="IPR001460">
    <property type="entry name" value="PCN-bd_Tpept"/>
</dbReference>
<proteinExistence type="inferred from homology"/>
<dbReference type="Gene3D" id="3.40.710.10">
    <property type="entry name" value="DD-peptidase/beta-lactamase superfamily"/>
    <property type="match status" value="1"/>
</dbReference>
<gene>
    <name evidence="6" type="ORF">GCM10007173_21850</name>
</gene>
<feature type="domain" description="Penicillin-binding protein dimerisation" evidence="5">
    <location>
        <begin position="63"/>
        <end position="235"/>
    </location>
</feature>
<keyword evidence="3" id="KW-0472">Membrane</keyword>
<reference evidence="7" key="1">
    <citation type="journal article" date="2019" name="Int. J. Syst. Evol. Microbiol.">
        <title>The Global Catalogue of Microorganisms (GCM) 10K type strain sequencing project: providing services to taxonomists for standard genome sequencing and annotation.</title>
        <authorList>
            <consortium name="The Broad Institute Genomics Platform"/>
            <consortium name="The Broad Institute Genome Sequencing Center for Infectious Disease"/>
            <person name="Wu L."/>
            <person name="Ma J."/>
        </authorList>
    </citation>
    <scope>NUCLEOTIDE SEQUENCE [LARGE SCALE GENOMIC DNA]</scope>
    <source>
        <strain evidence="7">CGMCC 1.3685</strain>
    </source>
</reference>
<evidence type="ECO:0000256" key="3">
    <source>
        <dbReference type="ARBA" id="ARBA00023136"/>
    </source>
</evidence>
<evidence type="ECO:0000256" key="2">
    <source>
        <dbReference type="ARBA" id="ARBA00007171"/>
    </source>
</evidence>
<comment type="similarity">
    <text evidence="2">Belongs to the transpeptidase family.</text>
</comment>